<organism evidence="2 3">
    <name type="scientific">Fusarium zealandicum</name>
    <dbReference type="NCBI Taxonomy" id="1053134"/>
    <lineage>
        <taxon>Eukaryota</taxon>
        <taxon>Fungi</taxon>
        <taxon>Dikarya</taxon>
        <taxon>Ascomycota</taxon>
        <taxon>Pezizomycotina</taxon>
        <taxon>Sordariomycetes</taxon>
        <taxon>Hypocreomycetidae</taxon>
        <taxon>Hypocreales</taxon>
        <taxon>Nectriaceae</taxon>
        <taxon>Fusarium</taxon>
        <taxon>Fusarium staphyleae species complex</taxon>
    </lineage>
</organism>
<dbReference type="Proteomes" id="UP000635477">
    <property type="component" value="Unassembled WGS sequence"/>
</dbReference>
<dbReference type="PANTHER" id="PTHR38887:SF1">
    <property type="entry name" value="RAS MODIFICATION PROTEIN ERF4"/>
    <property type="match status" value="1"/>
</dbReference>
<proteinExistence type="predicted"/>
<dbReference type="InterPro" id="IPR053221">
    <property type="entry name" value="Burnettramic_acid_biosynth"/>
</dbReference>
<evidence type="ECO:0000256" key="1">
    <source>
        <dbReference type="SAM" id="MobiDB-lite"/>
    </source>
</evidence>
<reference evidence="2" key="1">
    <citation type="journal article" date="2020" name="BMC Genomics">
        <title>Correction to: Identification and distribution of gene clusters required for synthesis of sphingolipid metabolism inhibitors in diverse species of the filamentous fungus Fusarium.</title>
        <authorList>
            <person name="Kim H.S."/>
            <person name="Lohmar J.M."/>
            <person name="Busman M."/>
            <person name="Brown D.W."/>
            <person name="Naumann T.A."/>
            <person name="Divon H.H."/>
            <person name="Lysoe E."/>
            <person name="Uhlig S."/>
            <person name="Proctor R.H."/>
        </authorList>
    </citation>
    <scope>NUCLEOTIDE SEQUENCE</scope>
    <source>
        <strain evidence="2">NRRL 22465</strain>
    </source>
</reference>
<sequence>MSSQKEAEHLANTAPVEESEGPPAYETASPGPSAAAAAQPRDDNASPENAGESSKAPDSAHPTAEAPFDFPSSDAPLPSYSEASSSSQAPITIPQTNPAPTAPFLNAYAPSLLSYGITQEAWSSFLDTVSAFLTAKVSGRAVSHAGDMAKKIGEHPTSFIKNVVSHTKKVGKEIGDNAKRGNIIGAAFGVIGGAITIPVTAALGATGTIVTLPIHTIAVVTRKPKTPAQRAVAYITVANKDWFNKRGLHASLVNTEQLSEVVGTSVKDLLKGASEGKGSEAEGPLGALKNHIAHLEIQPPGIVDLGADTIWLVLVRIEATP</sequence>
<keyword evidence="3" id="KW-1185">Reference proteome</keyword>
<name>A0A8H4UNQ9_9HYPO</name>
<evidence type="ECO:0000313" key="2">
    <source>
        <dbReference type="EMBL" id="KAF4980552.1"/>
    </source>
</evidence>
<gene>
    <name evidence="2" type="ORF">FZEAL_3487</name>
</gene>
<reference evidence="2" key="2">
    <citation type="submission" date="2020-05" db="EMBL/GenBank/DDBJ databases">
        <authorList>
            <person name="Kim H.-S."/>
            <person name="Proctor R.H."/>
            <person name="Brown D.W."/>
        </authorList>
    </citation>
    <scope>NUCLEOTIDE SEQUENCE</scope>
    <source>
        <strain evidence="2">NRRL 22465</strain>
    </source>
</reference>
<dbReference type="OrthoDB" id="37659at2759"/>
<feature type="compositionally biased region" description="Low complexity" evidence="1">
    <location>
        <begin position="28"/>
        <end position="38"/>
    </location>
</feature>
<feature type="region of interest" description="Disordered" evidence="1">
    <location>
        <begin position="1"/>
        <end position="97"/>
    </location>
</feature>
<protein>
    <submittedName>
        <fullName evidence="2">Uncharacterized protein</fullName>
    </submittedName>
</protein>
<comment type="caution">
    <text evidence="2">The sequence shown here is derived from an EMBL/GenBank/DDBJ whole genome shotgun (WGS) entry which is preliminary data.</text>
</comment>
<dbReference type="AlphaFoldDB" id="A0A8H4UNQ9"/>
<accession>A0A8H4UNQ9</accession>
<dbReference type="EMBL" id="JABEYC010000223">
    <property type="protein sequence ID" value="KAF4980552.1"/>
    <property type="molecule type" value="Genomic_DNA"/>
</dbReference>
<evidence type="ECO:0000313" key="3">
    <source>
        <dbReference type="Proteomes" id="UP000635477"/>
    </source>
</evidence>
<dbReference type="PANTHER" id="PTHR38887">
    <property type="entry name" value="CHROMOSOME 21, WHOLE GENOME SHOTGUN SEQUENCE"/>
    <property type="match status" value="1"/>
</dbReference>
<feature type="compositionally biased region" description="Low complexity" evidence="1">
    <location>
        <begin position="75"/>
        <end position="90"/>
    </location>
</feature>